<dbReference type="KEGG" id="mhl:MHLP_04220"/>
<sequence length="210" mass="23724">MVFPIAAKIVTGVCAAGALTTGAGYPIVRSGLINWPLKSTSEVKENIQNSDSQGLSAQEKVPEETAPTTKQEDKLEGRLVFTKSTVNDEGVGRNAFPTYELTFLDDSKWVEELEKWNQDEDYKEDTQYKIPVKLTGQIDKNKAEEYRAKFNRGLGEFSRKAESGHQDTQKLKSYLTKEEIKREFEEVFGSDNYDKLLENIDKSQTAKVLQ</sequence>
<reference evidence="3" key="2">
    <citation type="submission" date="2012-07" db="EMBL/GenBank/DDBJ databases">
        <title>Complete genome sequence of 'Candidatus Mycoplasma haemolamae'.</title>
        <authorList>
            <person name="Guimaraes A.M.S."/>
            <person name="Toth B."/>
            <person name="Santos A.P."/>
            <person name="Nascimento N.C."/>
            <person name="Sojka J.E."/>
            <person name="Messick J.B."/>
        </authorList>
    </citation>
    <scope>NUCLEOTIDE SEQUENCE [LARGE SCALE GENOMIC DNA]</scope>
    <source>
        <strain evidence="3">Purdue</strain>
    </source>
</reference>
<dbReference type="HOGENOM" id="CLU_1309001_0_0_14"/>
<organism evidence="2 3">
    <name type="scientific">Mycoplasma haematolamae (strain Purdue)</name>
    <dbReference type="NCBI Taxonomy" id="1212765"/>
    <lineage>
        <taxon>Bacteria</taxon>
        <taxon>Bacillati</taxon>
        <taxon>Mycoplasmatota</taxon>
        <taxon>Mollicutes</taxon>
        <taxon>Mycoplasmataceae</taxon>
        <taxon>Mycoplasma</taxon>
    </lineage>
</organism>
<evidence type="ECO:0000313" key="2">
    <source>
        <dbReference type="EMBL" id="AFO52424.1"/>
    </source>
</evidence>
<proteinExistence type="predicted"/>
<keyword evidence="3" id="KW-1185">Reference proteome</keyword>
<dbReference type="PATRIC" id="fig|1212765.3.peg.960"/>
<feature type="compositionally biased region" description="Polar residues" evidence="1">
    <location>
        <begin position="46"/>
        <end position="56"/>
    </location>
</feature>
<dbReference type="EMBL" id="CP003731">
    <property type="protein sequence ID" value="AFO52424.1"/>
    <property type="molecule type" value="Genomic_DNA"/>
</dbReference>
<dbReference type="STRING" id="1212765.MHLP_04220"/>
<reference evidence="2 3" key="1">
    <citation type="journal article" date="2012" name="J. Bacteriol.">
        <title>Genome Sequence of "Candidatus Mycoplasma haemolamae" Strain Purdue, a Red Blood Cell Pathogen of Alpacas (Vicugna pacos) and Llamas (Lama glama).</title>
        <authorList>
            <person name="Guimaraes A.M."/>
            <person name="Toth B."/>
            <person name="Santos A.P."/>
            <person name="do Nascimento N.C."/>
            <person name="Kritchevsky J.E."/>
            <person name="Messick J.B."/>
        </authorList>
    </citation>
    <scope>NUCLEOTIDE SEQUENCE [LARGE SCALE GENOMIC DNA]</scope>
    <source>
        <strain evidence="2 3">Purdue</strain>
    </source>
</reference>
<dbReference type="Proteomes" id="UP000006502">
    <property type="component" value="Chromosome"/>
</dbReference>
<evidence type="ECO:0000313" key="3">
    <source>
        <dbReference type="Proteomes" id="UP000006502"/>
    </source>
</evidence>
<feature type="region of interest" description="Disordered" evidence="1">
    <location>
        <begin position="44"/>
        <end position="71"/>
    </location>
</feature>
<gene>
    <name evidence="2" type="ordered locus">MHLP_04220</name>
</gene>
<accession>I7CKK3</accession>
<name>I7CKK3_MYCHA</name>
<protein>
    <submittedName>
        <fullName evidence="2">Uncharacterized protein</fullName>
    </submittedName>
</protein>
<evidence type="ECO:0000256" key="1">
    <source>
        <dbReference type="SAM" id="MobiDB-lite"/>
    </source>
</evidence>
<dbReference type="AlphaFoldDB" id="I7CKK3"/>